<proteinExistence type="predicted"/>
<reference evidence="1" key="1">
    <citation type="submission" date="2023-03" db="EMBL/GenBank/DDBJ databases">
        <title>Mating type loci evolution in Malassezia.</title>
        <authorList>
            <person name="Coelho M.A."/>
        </authorList>
    </citation>
    <scope>NUCLEOTIDE SEQUENCE</scope>
    <source>
        <strain evidence="1">CBS 10434</strain>
    </source>
</reference>
<organism evidence="1 2">
    <name type="scientific">Malassezia caprae</name>
    <dbReference type="NCBI Taxonomy" id="1381934"/>
    <lineage>
        <taxon>Eukaryota</taxon>
        <taxon>Fungi</taxon>
        <taxon>Dikarya</taxon>
        <taxon>Basidiomycota</taxon>
        <taxon>Ustilaginomycotina</taxon>
        <taxon>Malasseziomycetes</taxon>
        <taxon>Malasseziales</taxon>
        <taxon>Malasseziaceae</taxon>
        <taxon>Malassezia</taxon>
    </lineage>
</organism>
<dbReference type="AlphaFoldDB" id="A0AAF0IYM5"/>
<dbReference type="EMBL" id="CP119908">
    <property type="protein sequence ID" value="WFD18355.1"/>
    <property type="molecule type" value="Genomic_DNA"/>
</dbReference>
<evidence type="ECO:0000313" key="1">
    <source>
        <dbReference type="EMBL" id="WFD18355.1"/>
    </source>
</evidence>
<accession>A0AAF0IYM5</accession>
<sequence>MPPFEGPEAGVNDEFVYAVQLQDAWGFVHQLLGFDEQAVFVQVGMTVQPGQVLGYAPVAPVSMLPPSTQPPANPPRRYKEQGFEPFPFRFRKLEIRVARPPSFWSTVHAPDADGWVYMHPQLVYHPGRGCPSQMAPLYQPNPMKYSNTDKTTPNSLVMYPLTWAPPLPTFVDLFVSFPTFMESPGDLDDAMDPITLYSLEWAVVPDDDAISTLCTNSSVYWRRSFEHSKLERRTGSLDDPDFLFAHYVPRFRLGGLMGNSLLVDRRSQFDEKERSIVYAVTRTRLGIPTIQGLWNTSQEGESGVYRLAVRARGVTGDAVCLEDKVYLENVLTWRGTLVQTITHLLLHPPISLPLPFVLLPVLEGFVRWLGILRDLLQRPSYTQ</sequence>
<gene>
    <name evidence="1" type="ORF">MCAP1_000557</name>
</gene>
<keyword evidence="2" id="KW-1185">Reference proteome</keyword>
<dbReference type="Proteomes" id="UP001220961">
    <property type="component" value="Chromosome 1"/>
</dbReference>
<name>A0AAF0IYM5_9BASI</name>
<evidence type="ECO:0000313" key="2">
    <source>
        <dbReference type="Proteomes" id="UP001220961"/>
    </source>
</evidence>
<protein>
    <submittedName>
        <fullName evidence="1">Uncharacterized protein</fullName>
    </submittedName>
</protein>